<dbReference type="Proteomes" id="UP000291072">
    <property type="component" value="Unassembled WGS sequence"/>
</dbReference>
<accession>A0A4R0XKB9</accession>
<protein>
    <submittedName>
        <fullName evidence="1">Uncharacterized protein</fullName>
    </submittedName>
</protein>
<dbReference type="EMBL" id="PSZP01000013">
    <property type="protein sequence ID" value="TCG11096.1"/>
    <property type="molecule type" value="Genomic_DNA"/>
</dbReference>
<organism evidence="1 2">
    <name type="scientific">Mycoplasma todarodis</name>
    <dbReference type="NCBI Taxonomy" id="1937191"/>
    <lineage>
        <taxon>Bacteria</taxon>
        <taxon>Bacillati</taxon>
        <taxon>Mycoplasmatota</taxon>
        <taxon>Mollicutes</taxon>
        <taxon>Mycoplasmataceae</taxon>
        <taxon>Mycoplasma</taxon>
    </lineage>
</organism>
<evidence type="ECO:0000313" key="2">
    <source>
        <dbReference type="Proteomes" id="UP000291072"/>
    </source>
</evidence>
<dbReference type="NCBIfam" id="NF046010">
    <property type="entry name" value="MAG6790_fam"/>
    <property type="match status" value="1"/>
</dbReference>
<proteinExistence type="predicted"/>
<name>A0A4R0XKB9_9MOLU</name>
<sequence length="69" mass="8010">MYQYKAVLKSTKEIISQGHTLEDVEKDIKGFRRGHKHGLHTDSNVQVEIYHVLRDQKEGHGKDKLLKVV</sequence>
<dbReference type="RefSeq" id="WP_131613441.1">
    <property type="nucleotide sequence ID" value="NZ_PSZP01000013.1"/>
</dbReference>
<evidence type="ECO:0000313" key="1">
    <source>
        <dbReference type="EMBL" id="TCG11096.1"/>
    </source>
</evidence>
<comment type="caution">
    <text evidence="1">The sequence shown here is derived from an EMBL/GenBank/DDBJ whole genome shotgun (WGS) entry which is preliminary data.</text>
</comment>
<keyword evidence="2" id="KW-1185">Reference proteome</keyword>
<dbReference type="AlphaFoldDB" id="A0A4R0XKB9"/>
<gene>
    <name evidence="1" type="ORF">C4B25_02280</name>
</gene>
<dbReference type="OrthoDB" id="399007at2"/>
<reference evidence="1 2" key="1">
    <citation type="submission" date="2018-02" db="EMBL/GenBank/DDBJ databases">
        <title>Mycoplasma marinum and Mycoplasma todarodis sp. nov., moderately halophilic and psychrotolerant mycoplasmas isolated from cephalopods.</title>
        <authorList>
            <person name="Viver T."/>
        </authorList>
    </citation>
    <scope>NUCLEOTIDE SEQUENCE [LARGE SCALE GENOMIC DNA]</scope>
    <source>
        <strain evidence="1 2">5H</strain>
    </source>
</reference>